<protein>
    <recommendedName>
        <fullName evidence="4">IPT/TIG domain-containing protein</fullName>
    </recommendedName>
</protein>
<organism evidence="2 3">
    <name type="scientific">Methylomonas methanica</name>
    <dbReference type="NCBI Taxonomy" id="421"/>
    <lineage>
        <taxon>Bacteria</taxon>
        <taxon>Pseudomonadati</taxon>
        <taxon>Pseudomonadota</taxon>
        <taxon>Gammaproteobacteria</taxon>
        <taxon>Methylococcales</taxon>
        <taxon>Methylococcaceae</taxon>
        <taxon>Methylomonas</taxon>
    </lineage>
</organism>
<proteinExistence type="predicted"/>
<evidence type="ECO:0000313" key="2">
    <source>
        <dbReference type="EMBL" id="OAI04907.1"/>
    </source>
</evidence>
<dbReference type="AlphaFoldDB" id="A0A177MGH5"/>
<dbReference type="EMBL" id="LUUH01000047">
    <property type="protein sequence ID" value="OAI04907.1"/>
    <property type="molecule type" value="Genomic_DNA"/>
</dbReference>
<accession>A0A177MGH5</accession>
<dbReference type="Proteomes" id="UP000077763">
    <property type="component" value="Unassembled WGS sequence"/>
</dbReference>
<evidence type="ECO:0000256" key="1">
    <source>
        <dbReference type="SAM" id="SignalP"/>
    </source>
</evidence>
<reference evidence="2 3" key="1">
    <citation type="submission" date="2016-03" db="EMBL/GenBank/DDBJ databases">
        <authorList>
            <person name="Ploux O."/>
        </authorList>
    </citation>
    <scope>NUCLEOTIDE SEQUENCE [LARGE SCALE GENOMIC DNA]</scope>
    <source>
        <strain evidence="2 3">R-45371</strain>
    </source>
</reference>
<comment type="caution">
    <text evidence="2">The sequence shown here is derived from an EMBL/GenBank/DDBJ whole genome shotgun (WGS) entry which is preliminary data.</text>
</comment>
<dbReference type="RefSeq" id="WP_064036498.1">
    <property type="nucleotide sequence ID" value="NZ_LUUH01000047.1"/>
</dbReference>
<feature type="signal peptide" evidence="1">
    <location>
        <begin position="1"/>
        <end position="21"/>
    </location>
</feature>
<feature type="chain" id="PRO_5008068044" description="IPT/TIG domain-containing protein" evidence="1">
    <location>
        <begin position="22"/>
        <end position="173"/>
    </location>
</feature>
<evidence type="ECO:0000313" key="3">
    <source>
        <dbReference type="Proteomes" id="UP000077763"/>
    </source>
</evidence>
<evidence type="ECO:0008006" key="4">
    <source>
        <dbReference type="Google" id="ProtNLM"/>
    </source>
</evidence>
<name>A0A177MGH5_METMH</name>
<sequence length="173" mass="18275">MKLSTVTIAVLTFLTSGNLYADQYVCKNISGTIQPSTVDPDCNILKFKDRQFPDVTFLGPLPPGAPPVCFIGTLTATLGKSLKLTGTAFSGLFANGLGQLTGASAIKLSAGPIELGRIFTKDLIFNPEGATTELLTMVGGSKTFKDGRGQFEITGNILYETAPFTGQLCVEDD</sequence>
<keyword evidence="1" id="KW-0732">Signal</keyword>
<gene>
    <name evidence="2" type="ORF">A1353_12020</name>
</gene>